<keyword evidence="2" id="KW-1185">Reference proteome</keyword>
<dbReference type="OrthoDB" id="4293at2157"/>
<evidence type="ECO:0000313" key="2">
    <source>
        <dbReference type="Proteomes" id="UP000014065"/>
    </source>
</evidence>
<sequence length="168" mass="20011">MEINYDAIEYDSEHECNKPKFELNNPEIFTKTRKILGNIIVNRMKTSGGTDIDWLIEHNGHFIIWEIRTFNDDIVTISKAQMNMFQILFKQLKSCDFFFIAHDDIDFKNPKDSVWIFSNREWERTLKEKCESNTTNSNKYVIHRSILKKIDVKILRDMIDASWATVIR</sequence>
<reference evidence="1 2" key="1">
    <citation type="journal article" date="2012" name="J. Bacteriol.">
        <title>Genome Sequence of "Candidatus Nitrosoarchaeum limnia" BG20, a Low-Salinity Ammonia-Oxidizing Archaeon from the San Francisco Bay Estuary.</title>
        <authorList>
            <person name="Mosier A.C."/>
            <person name="Allen E.E."/>
            <person name="Kim M."/>
            <person name="Ferriera S."/>
            <person name="Francis C.A."/>
        </authorList>
    </citation>
    <scope>NUCLEOTIDE SEQUENCE [LARGE SCALE GENOMIC DNA]</scope>
    <source>
        <strain evidence="1 2">BG20</strain>
    </source>
</reference>
<dbReference type="AlphaFoldDB" id="S2E619"/>
<dbReference type="RefSeq" id="WP_010190764.1">
    <property type="nucleotide sequence ID" value="NZ_AHJG01000096.1"/>
</dbReference>
<dbReference type="Proteomes" id="UP000014065">
    <property type="component" value="Unassembled WGS sequence"/>
</dbReference>
<protein>
    <submittedName>
        <fullName evidence="1">Uncharacterized protein</fullName>
    </submittedName>
</protein>
<gene>
    <name evidence="1" type="ORF">BG20_I0832</name>
</gene>
<evidence type="ECO:0000313" key="1">
    <source>
        <dbReference type="EMBL" id="EPA06183.1"/>
    </source>
</evidence>
<proteinExistence type="predicted"/>
<name>S2E619_9ARCH</name>
<accession>S2E619</accession>
<organism evidence="1 2">
    <name type="scientific">Candidatus Nitrosarchaeum limnium BG20</name>
    <dbReference type="NCBI Taxonomy" id="859192"/>
    <lineage>
        <taxon>Archaea</taxon>
        <taxon>Nitrososphaerota</taxon>
        <taxon>Nitrososphaeria</taxon>
        <taxon>Nitrosopumilales</taxon>
        <taxon>Nitrosopumilaceae</taxon>
        <taxon>Nitrosarchaeum</taxon>
    </lineage>
</organism>
<comment type="caution">
    <text evidence="1">The sequence shown here is derived from an EMBL/GenBank/DDBJ whole genome shotgun (WGS) entry which is preliminary data.</text>
</comment>
<dbReference type="PATRIC" id="fig|859192.6.peg.639"/>
<dbReference type="EMBL" id="AHJG01000096">
    <property type="protein sequence ID" value="EPA06183.1"/>
    <property type="molecule type" value="Genomic_DNA"/>
</dbReference>